<dbReference type="PANTHER" id="PTHR31465">
    <property type="entry name" value="PROTEIN RTA1-RELATED"/>
    <property type="match status" value="1"/>
</dbReference>
<dbReference type="EMBL" id="JBFXLT010000073">
    <property type="protein sequence ID" value="KAL2810352.1"/>
    <property type="molecule type" value="Genomic_DNA"/>
</dbReference>
<keyword evidence="3 5" id="KW-1133">Transmembrane helix</keyword>
<evidence type="ECO:0000313" key="6">
    <source>
        <dbReference type="EMBL" id="KAL2810352.1"/>
    </source>
</evidence>
<sequence>MAGLIFQVIMLFGFIGLLGDFVFRFLSSKTSSSIDTRAKLFFGFLFLALFTTLARCIFRADELKEGYSGELISNEGLFIGLEGVLIVIAVFALCIGHPGFIFRKDGEHEYSSVDNLEMR</sequence>
<comment type="caution">
    <text evidence="6">The sequence shown here is derived from an EMBL/GenBank/DDBJ whole genome shotgun (WGS) entry which is preliminary data.</text>
</comment>
<evidence type="ECO:0000313" key="7">
    <source>
        <dbReference type="Proteomes" id="UP001610334"/>
    </source>
</evidence>
<organism evidence="6 7">
    <name type="scientific">Aspergillus granulosus</name>
    <dbReference type="NCBI Taxonomy" id="176169"/>
    <lineage>
        <taxon>Eukaryota</taxon>
        <taxon>Fungi</taxon>
        <taxon>Dikarya</taxon>
        <taxon>Ascomycota</taxon>
        <taxon>Pezizomycotina</taxon>
        <taxon>Eurotiomycetes</taxon>
        <taxon>Eurotiomycetidae</taxon>
        <taxon>Eurotiales</taxon>
        <taxon>Aspergillaceae</taxon>
        <taxon>Aspergillus</taxon>
        <taxon>Aspergillus subgen. Nidulantes</taxon>
    </lineage>
</organism>
<feature type="transmembrane region" description="Helical" evidence="5">
    <location>
        <begin position="6"/>
        <end position="26"/>
    </location>
</feature>
<evidence type="ECO:0000256" key="1">
    <source>
        <dbReference type="ARBA" id="ARBA00004141"/>
    </source>
</evidence>
<dbReference type="InterPro" id="IPR007568">
    <property type="entry name" value="RTA1"/>
</dbReference>
<gene>
    <name evidence="6" type="ORF">BJX63DRAFT_402415</name>
</gene>
<feature type="transmembrane region" description="Helical" evidence="5">
    <location>
        <begin position="78"/>
        <end position="102"/>
    </location>
</feature>
<evidence type="ECO:0000256" key="2">
    <source>
        <dbReference type="ARBA" id="ARBA00022692"/>
    </source>
</evidence>
<dbReference type="Proteomes" id="UP001610334">
    <property type="component" value="Unassembled WGS sequence"/>
</dbReference>
<evidence type="ECO:0000256" key="4">
    <source>
        <dbReference type="ARBA" id="ARBA00023136"/>
    </source>
</evidence>
<reference evidence="6 7" key="1">
    <citation type="submission" date="2024-07" db="EMBL/GenBank/DDBJ databases">
        <title>Section-level genome sequencing and comparative genomics of Aspergillus sections Usti and Cavernicolus.</title>
        <authorList>
            <consortium name="Lawrence Berkeley National Laboratory"/>
            <person name="Nybo J.L."/>
            <person name="Vesth T.C."/>
            <person name="Theobald S."/>
            <person name="Frisvad J.C."/>
            <person name="Larsen T.O."/>
            <person name="Kjaerboelling I."/>
            <person name="Rothschild-Mancinelli K."/>
            <person name="Lyhne E.K."/>
            <person name="Kogle M.E."/>
            <person name="Barry K."/>
            <person name="Clum A."/>
            <person name="Na H."/>
            <person name="Ledsgaard L."/>
            <person name="Lin J."/>
            <person name="Lipzen A."/>
            <person name="Kuo A."/>
            <person name="Riley R."/>
            <person name="Mondo S."/>
            <person name="Labutti K."/>
            <person name="Haridas S."/>
            <person name="Pangalinan J."/>
            <person name="Salamov A.A."/>
            <person name="Simmons B.A."/>
            <person name="Magnuson J.K."/>
            <person name="Chen J."/>
            <person name="Drula E."/>
            <person name="Henrissat B."/>
            <person name="Wiebenga A."/>
            <person name="Lubbers R.J."/>
            <person name="Gomes A.C."/>
            <person name="Makela M.R."/>
            <person name="Stajich J."/>
            <person name="Grigoriev I.V."/>
            <person name="Mortensen U.H."/>
            <person name="De Vries R.P."/>
            <person name="Baker S.E."/>
            <person name="Andersen M.R."/>
        </authorList>
    </citation>
    <scope>NUCLEOTIDE SEQUENCE [LARGE SCALE GENOMIC DNA]</scope>
    <source>
        <strain evidence="6 7">CBS 588.65</strain>
    </source>
</reference>
<proteinExistence type="predicted"/>
<name>A0ABR4H4G9_9EURO</name>
<protein>
    <submittedName>
        <fullName evidence="6">Uncharacterized protein</fullName>
    </submittedName>
</protein>
<comment type="subcellular location">
    <subcellularLocation>
        <location evidence="1">Membrane</location>
        <topology evidence="1">Multi-pass membrane protein</topology>
    </subcellularLocation>
</comment>
<accession>A0ABR4H4G9</accession>
<keyword evidence="7" id="KW-1185">Reference proteome</keyword>
<feature type="transmembrane region" description="Helical" evidence="5">
    <location>
        <begin position="38"/>
        <end position="58"/>
    </location>
</feature>
<evidence type="ECO:0000256" key="5">
    <source>
        <dbReference type="SAM" id="Phobius"/>
    </source>
</evidence>
<keyword evidence="2 5" id="KW-0812">Transmembrane</keyword>
<keyword evidence="4 5" id="KW-0472">Membrane</keyword>
<dbReference type="Pfam" id="PF04479">
    <property type="entry name" value="RTA1"/>
    <property type="match status" value="1"/>
</dbReference>
<dbReference type="PANTHER" id="PTHR31465:SF7">
    <property type="entry name" value="SPHINGOID LONG-CHAIN BASE TRANSPORTER RSB1"/>
    <property type="match status" value="1"/>
</dbReference>
<evidence type="ECO:0000256" key="3">
    <source>
        <dbReference type="ARBA" id="ARBA00022989"/>
    </source>
</evidence>